<dbReference type="GeneID" id="69118188"/>
<evidence type="ECO:0000313" key="2">
    <source>
        <dbReference type="EMBL" id="MFC3478797.1"/>
    </source>
</evidence>
<feature type="transmembrane region" description="Helical" evidence="1">
    <location>
        <begin position="296"/>
        <end position="318"/>
    </location>
</feature>
<name>A0ABD5NHY6_9EURY</name>
<feature type="transmembrane region" description="Helical" evidence="1">
    <location>
        <begin position="42"/>
        <end position="63"/>
    </location>
</feature>
<evidence type="ECO:0000313" key="3">
    <source>
        <dbReference type="Proteomes" id="UP001595660"/>
    </source>
</evidence>
<feature type="transmembrane region" description="Helical" evidence="1">
    <location>
        <begin position="84"/>
        <end position="106"/>
    </location>
</feature>
<dbReference type="Proteomes" id="UP001595660">
    <property type="component" value="Unassembled WGS sequence"/>
</dbReference>
<accession>A0ABD5NHY6</accession>
<keyword evidence="3" id="KW-1185">Reference proteome</keyword>
<feature type="transmembrane region" description="Helical" evidence="1">
    <location>
        <begin position="433"/>
        <end position="451"/>
    </location>
</feature>
<dbReference type="RefSeq" id="WP_232569760.1">
    <property type="nucleotide sequence ID" value="NZ_CP089466.1"/>
</dbReference>
<dbReference type="AlphaFoldDB" id="A0ABD5NHY6"/>
<feature type="transmembrane region" description="Helical" evidence="1">
    <location>
        <begin position="172"/>
        <end position="192"/>
    </location>
</feature>
<feature type="transmembrane region" description="Helical" evidence="1">
    <location>
        <begin position="118"/>
        <end position="136"/>
    </location>
</feature>
<organism evidence="2 3">
    <name type="scientific">Halobacterium litoreum</name>
    <dbReference type="NCBI Taxonomy" id="2039234"/>
    <lineage>
        <taxon>Archaea</taxon>
        <taxon>Methanobacteriati</taxon>
        <taxon>Methanobacteriota</taxon>
        <taxon>Stenosarchaea group</taxon>
        <taxon>Halobacteria</taxon>
        <taxon>Halobacteriales</taxon>
        <taxon>Halobacteriaceae</taxon>
        <taxon>Halobacterium</taxon>
    </lineage>
</organism>
<sequence>MYRRGARVAGVVVGLSLVCGVALAHGGSLRNATQQELAVPTWLFLSTGGAVVGASFLLASFVTDRAFVAAVHEWRRAIPVPRRALAWAGRVVGVGGFALVLGTGFVGPTDELRNAAVMVVWVGWWAGFVMATYLVGNAWPAVDPFRTLSRPVEWARARLSGHTAGVSTERGAWASAALLLALVWVEIVSPLAEEPRLLAAAAVGYLAVAVAGVAVVGHGAWFERVDPLARLFRMYGAVAPIQRTDDGIRLRLPATRLSERVVTTRGGVAFVVAVLWGTTYDGLVGTPAWASFARELVSLGVPAPVLYPAALAGGFVVFHRVYWWAARKACETAPTYDDPETLAVRFAPSLLAIAAGYHLAHYLVYFLSLSPSLVGAVLAPLDPPVARTLVLPSWVSGVGVAAVLLGHLLAIWVAHGTAYDQFPGRLQAIRSQYPLTAAMVFYTMTSLWIIGQPSVTPPFL</sequence>
<feature type="transmembrane region" description="Helical" evidence="1">
    <location>
        <begin position="362"/>
        <end position="381"/>
    </location>
</feature>
<reference evidence="2 3" key="1">
    <citation type="journal article" date="2019" name="Int. J. Syst. Evol. Microbiol.">
        <title>The Global Catalogue of Microorganisms (GCM) 10K type strain sequencing project: providing services to taxonomists for standard genome sequencing and annotation.</title>
        <authorList>
            <consortium name="The Broad Institute Genomics Platform"/>
            <consortium name="The Broad Institute Genome Sequencing Center for Infectious Disease"/>
            <person name="Wu L."/>
            <person name="Ma J."/>
        </authorList>
    </citation>
    <scope>NUCLEOTIDE SEQUENCE [LARGE SCALE GENOMIC DNA]</scope>
    <source>
        <strain evidence="2 3">CGMCC 1.12562</strain>
    </source>
</reference>
<keyword evidence="1" id="KW-0472">Membrane</keyword>
<feature type="transmembrane region" description="Helical" evidence="1">
    <location>
        <begin position="198"/>
        <end position="222"/>
    </location>
</feature>
<keyword evidence="1" id="KW-0812">Transmembrane</keyword>
<proteinExistence type="predicted"/>
<feature type="transmembrane region" description="Helical" evidence="1">
    <location>
        <begin position="393"/>
        <end position="413"/>
    </location>
</feature>
<comment type="caution">
    <text evidence="2">The sequence shown here is derived from an EMBL/GenBank/DDBJ whole genome shotgun (WGS) entry which is preliminary data.</text>
</comment>
<gene>
    <name evidence="2" type="ORF">ACFOKC_13790</name>
</gene>
<dbReference type="EMBL" id="JBHRWN010000002">
    <property type="protein sequence ID" value="MFC3478797.1"/>
    <property type="molecule type" value="Genomic_DNA"/>
</dbReference>
<evidence type="ECO:0000256" key="1">
    <source>
        <dbReference type="SAM" id="Phobius"/>
    </source>
</evidence>
<keyword evidence="1" id="KW-1133">Transmembrane helix</keyword>
<protein>
    <submittedName>
        <fullName evidence="2">Uncharacterized protein</fullName>
    </submittedName>
</protein>